<reference evidence="9 10" key="1">
    <citation type="journal article" date="2018" name="Nat. Genet.">
        <title>Extensive intraspecific gene order and gene structural variations between Mo17 and other maize genomes.</title>
        <authorList>
            <person name="Sun S."/>
            <person name="Zhou Y."/>
            <person name="Chen J."/>
            <person name="Shi J."/>
            <person name="Zhao H."/>
            <person name="Zhao H."/>
            <person name="Song W."/>
            <person name="Zhang M."/>
            <person name="Cui Y."/>
            <person name="Dong X."/>
            <person name="Liu H."/>
            <person name="Ma X."/>
            <person name="Jiao Y."/>
            <person name="Wang B."/>
            <person name="Wei X."/>
            <person name="Stein J.C."/>
            <person name="Glaubitz J.C."/>
            <person name="Lu F."/>
            <person name="Yu G."/>
            <person name="Liang C."/>
            <person name="Fengler K."/>
            <person name="Li B."/>
            <person name="Rafalski A."/>
            <person name="Schnable P.S."/>
            <person name="Ware D.H."/>
            <person name="Buckler E.S."/>
            <person name="Lai J."/>
        </authorList>
    </citation>
    <scope>NUCLEOTIDE SEQUENCE [LARGE SCALE GENOMIC DNA]</scope>
    <source>
        <strain evidence="10">cv. Missouri 17</strain>
        <tissue evidence="9">Seedling</tissue>
    </source>
</reference>
<evidence type="ECO:0000256" key="3">
    <source>
        <dbReference type="ARBA" id="ARBA00022475"/>
    </source>
</evidence>
<keyword evidence="5" id="KW-1133">Transmembrane helix</keyword>
<dbReference type="EMBL" id="NCVQ01000005">
    <property type="protein sequence ID" value="PWZ26833.1"/>
    <property type="molecule type" value="Genomic_DNA"/>
</dbReference>
<dbReference type="Pfam" id="PF04535">
    <property type="entry name" value="CASP_dom"/>
    <property type="match status" value="1"/>
</dbReference>
<gene>
    <name evidence="9" type="ORF">Zm00014a_025923</name>
</gene>
<dbReference type="InterPro" id="IPR006702">
    <property type="entry name" value="CASP_dom"/>
</dbReference>
<feature type="domain" description="Casparian strip membrane protein" evidence="8">
    <location>
        <begin position="18"/>
        <end position="113"/>
    </location>
</feature>
<comment type="caution">
    <text evidence="9">The sequence shown here is derived from an EMBL/GenBank/DDBJ whole genome shotgun (WGS) entry which is preliminary data.</text>
</comment>
<comment type="subunit">
    <text evidence="7">Homodimer and heterodimers.</text>
</comment>
<dbReference type="Proteomes" id="UP000251960">
    <property type="component" value="Chromosome 4"/>
</dbReference>
<evidence type="ECO:0000256" key="6">
    <source>
        <dbReference type="ARBA" id="ARBA00023136"/>
    </source>
</evidence>
<evidence type="ECO:0000313" key="9">
    <source>
        <dbReference type="EMBL" id="PWZ26833.1"/>
    </source>
</evidence>
<dbReference type="GO" id="GO:0005886">
    <property type="term" value="C:plasma membrane"/>
    <property type="evidence" value="ECO:0007669"/>
    <property type="project" value="UniProtKB-SubCell"/>
</dbReference>
<dbReference type="PANTHER" id="PTHR36488">
    <property type="entry name" value="CASP-LIKE PROTEIN 1U1"/>
    <property type="match status" value="1"/>
</dbReference>
<dbReference type="PANTHER" id="PTHR36488:SF9">
    <property type="entry name" value="CASP-LIKE PROTEIN"/>
    <property type="match status" value="1"/>
</dbReference>
<sequence length="224" mass="23023">MAGGGGGGGGGSSGEWSAWKAASIVFRIATVALSLASAIMTATSTQCLYREDGSPDGTISYSDYGSLKYSALANLPTAVLQGVAIYLEVTGHEKAAKTVELIDKLVLALTSTSAPLLFAVDDITSCGGPPRAGGRARGQPSRGFTKKIQTASFAGLGTLASAAGAAYTARVERIVAAAPTLPTPTLPSPKRISQGRATRSEYLTLAVVLLDRNREDENCRCRPG</sequence>
<dbReference type="InterPro" id="IPR044173">
    <property type="entry name" value="CASPL"/>
</dbReference>
<dbReference type="ExpressionAtlas" id="A0A3L6F1U1">
    <property type="expression patterns" value="baseline and differential"/>
</dbReference>
<keyword evidence="6" id="KW-0472">Membrane</keyword>
<accession>A0A3L6F1U1</accession>
<comment type="similarity">
    <text evidence="2 7">Belongs to the Casparian strip membrane proteins (CASP) family.</text>
</comment>
<name>A0A3L6F1U1_MAIZE</name>
<keyword evidence="3 7" id="KW-1003">Cell membrane</keyword>
<comment type="subcellular location">
    <subcellularLocation>
        <location evidence="1 7">Cell membrane</location>
        <topology evidence="1 7">Multi-pass membrane protein</topology>
    </subcellularLocation>
</comment>
<evidence type="ECO:0000313" key="10">
    <source>
        <dbReference type="Proteomes" id="UP000251960"/>
    </source>
</evidence>
<evidence type="ECO:0000256" key="2">
    <source>
        <dbReference type="ARBA" id="ARBA00007651"/>
    </source>
</evidence>
<evidence type="ECO:0000256" key="7">
    <source>
        <dbReference type="RuleBase" id="RU361233"/>
    </source>
</evidence>
<dbReference type="AlphaFoldDB" id="A0A3L6F1U1"/>
<evidence type="ECO:0000256" key="5">
    <source>
        <dbReference type="ARBA" id="ARBA00022989"/>
    </source>
</evidence>
<keyword evidence="4" id="KW-0812">Transmembrane</keyword>
<evidence type="ECO:0000256" key="4">
    <source>
        <dbReference type="ARBA" id="ARBA00022692"/>
    </source>
</evidence>
<evidence type="ECO:0000256" key="1">
    <source>
        <dbReference type="ARBA" id="ARBA00004651"/>
    </source>
</evidence>
<protein>
    <recommendedName>
        <fullName evidence="7">CASP-like protein</fullName>
    </recommendedName>
</protein>
<proteinExistence type="inferred from homology"/>
<evidence type="ECO:0000259" key="8">
    <source>
        <dbReference type="Pfam" id="PF04535"/>
    </source>
</evidence>
<organism evidence="9 10">
    <name type="scientific">Zea mays</name>
    <name type="common">Maize</name>
    <dbReference type="NCBI Taxonomy" id="4577"/>
    <lineage>
        <taxon>Eukaryota</taxon>
        <taxon>Viridiplantae</taxon>
        <taxon>Streptophyta</taxon>
        <taxon>Embryophyta</taxon>
        <taxon>Tracheophyta</taxon>
        <taxon>Spermatophyta</taxon>
        <taxon>Magnoliopsida</taxon>
        <taxon>Liliopsida</taxon>
        <taxon>Poales</taxon>
        <taxon>Poaceae</taxon>
        <taxon>PACMAD clade</taxon>
        <taxon>Panicoideae</taxon>
        <taxon>Andropogonodae</taxon>
        <taxon>Andropogoneae</taxon>
        <taxon>Tripsacinae</taxon>
        <taxon>Zea</taxon>
    </lineage>
</organism>